<proteinExistence type="predicted"/>
<evidence type="ECO:0000256" key="1">
    <source>
        <dbReference type="SAM" id="MobiDB-lite"/>
    </source>
</evidence>
<organism evidence="2 3">
    <name type="scientific">Puccinia coronata f. sp. avenae</name>
    <dbReference type="NCBI Taxonomy" id="200324"/>
    <lineage>
        <taxon>Eukaryota</taxon>
        <taxon>Fungi</taxon>
        <taxon>Dikarya</taxon>
        <taxon>Basidiomycota</taxon>
        <taxon>Pucciniomycotina</taxon>
        <taxon>Pucciniomycetes</taxon>
        <taxon>Pucciniales</taxon>
        <taxon>Pucciniaceae</taxon>
        <taxon>Puccinia</taxon>
    </lineage>
</organism>
<protein>
    <submittedName>
        <fullName evidence="2">Uncharacterized protein</fullName>
    </submittedName>
</protein>
<name>A0A2N5SQT4_9BASI</name>
<comment type="caution">
    <text evidence="2">The sequence shown here is derived from an EMBL/GenBank/DDBJ whole genome shotgun (WGS) entry which is preliminary data.</text>
</comment>
<gene>
    <name evidence="2" type="ORF">PCASD_23564</name>
</gene>
<evidence type="ECO:0000313" key="3">
    <source>
        <dbReference type="Proteomes" id="UP000235392"/>
    </source>
</evidence>
<sequence length="142" mass="16076">MPQSINPPLQRPPLSRDPYQTPLTPHPPDFKTTWKVTEERLGVISFGPDGCLSAEELKLFKHLIVLRQGVLAFCPAERGLLKHSYGLPYVIPVIEHEPLQKKPIPIPAAIKDKYVVKLKSVSEDLLLSAERDDVRMTLPFLY</sequence>
<dbReference type="AlphaFoldDB" id="A0A2N5SQT4"/>
<dbReference type="EMBL" id="PGCI01000792">
    <property type="protein sequence ID" value="PLW15625.1"/>
    <property type="molecule type" value="Genomic_DNA"/>
</dbReference>
<feature type="region of interest" description="Disordered" evidence="1">
    <location>
        <begin position="1"/>
        <end position="29"/>
    </location>
</feature>
<dbReference type="Proteomes" id="UP000235392">
    <property type="component" value="Unassembled WGS sequence"/>
</dbReference>
<reference evidence="2 3" key="1">
    <citation type="submission" date="2017-11" db="EMBL/GenBank/DDBJ databases">
        <title>De novo assembly and phasing of dikaryotic genomes from two isolates of Puccinia coronata f. sp. avenae, the causal agent of oat crown rust.</title>
        <authorList>
            <person name="Miller M.E."/>
            <person name="Zhang Y."/>
            <person name="Omidvar V."/>
            <person name="Sperschneider J."/>
            <person name="Schwessinger B."/>
            <person name="Raley C."/>
            <person name="Palmer J.M."/>
            <person name="Garnica D."/>
            <person name="Upadhyaya N."/>
            <person name="Rathjen J."/>
            <person name="Taylor J.M."/>
            <person name="Park R.F."/>
            <person name="Dodds P.N."/>
            <person name="Hirsch C.D."/>
            <person name="Kianian S.F."/>
            <person name="Figueroa M."/>
        </authorList>
    </citation>
    <scope>NUCLEOTIDE SEQUENCE [LARGE SCALE GENOMIC DNA]</scope>
    <source>
        <strain evidence="2">12SD80</strain>
    </source>
</reference>
<evidence type="ECO:0000313" key="2">
    <source>
        <dbReference type="EMBL" id="PLW15625.1"/>
    </source>
</evidence>
<accession>A0A2N5SQT4</accession>